<dbReference type="AlphaFoldDB" id="A0AAE9ERK6"/>
<organism evidence="2 3">
    <name type="scientific">Caenorhabditis briggsae</name>
    <dbReference type="NCBI Taxonomy" id="6238"/>
    <lineage>
        <taxon>Eukaryota</taxon>
        <taxon>Metazoa</taxon>
        <taxon>Ecdysozoa</taxon>
        <taxon>Nematoda</taxon>
        <taxon>Chromadorea</taxon>
        <taxon>Rhabditida</taxon>
        <taxon>Rhabditina</taxon>
        <taxon>Rhabditomorpha</taxon>
        <taxon>Rhabditoidea</taxon>
        <taxon>Rhabditidae</taxon>
        <taxon>Peloderinae</taxon>
        <taxon>Caenorhabditis</taxon>
    </lineage>
</organism>
<sequence>MSRRKTTSPSAWTLSTATTMDSTTTSSTTLTTSSARPTLNTLGNSCGVSTPVSSTGFACSSTVSSQSWLFHSHFSSPSSLDSSPPSTCSSLCHLESSSQFLETFWPNCGTGSCTLSSIQSPRPSDSSSPTSTSESTVSTRKPLHHVSKFPYVPLNYFPPPVFVPHWSLLLSFLM</sequence>
<evidence type="ECO:0000313" key="2">
    <source>
        <dbReference type="EMBL" id="UMM27116.1"/>
    </source>
</evidence>
<gene>
    <name evidence="2" type="ORF">L5515_010544</name>
</gene>
<keyword evidence="3" id="KW-1185">Reference proteome</keyword>
<accession>A0AAE9ERK6</accession>
<dbReference type="Proteomes" id="UP000829354">
    <property type="component" value="Chromosome IV"/>
</dbReference>
<reference evidence="2 3" key="1">
    <citation type="submission" date="2022-04" db="EMBL/GenBank/DDBJ databases">
        <title>Chromosome-level reference genomes for two strains of Caenorhabditis briggsae: an improved platform for comparative genomics.</title>
        <authorList>
            <person name="Stevens L."/>
            <person name="Andersen E."/>
        </authorList>
    </citation>
    <scope>NUCLEOTIDE SEQUENCE [LARGE SCALE GENOMIC DNA]</scope>
    <source>
        <strain evidence="2">VX34</strain>
        <tissue evidence="2">Whole-organism</tissue>
    </source>
</reference>
<name>A0AAE9ERK6_CAEBR</name>
<feature type="region of interest" description="Disordered" evidence="1">
    <location>
        <begin position="117"/>
        <end position="139"/>
    </location>
</feature>
<dbReference type="EMBL" id="CP092623">
    <property type="protein sequence ID" value="UMM27116.1"/>
    <property type="molecule type" value="Genomic_DNA"/>
</dbReference>
<protein>
    <submittedName>
        <fullName evidence="2">Uncharacterized protein</fullName>
    </submittedName>
</protein>
<proteinExistence type="predicted"/>
<evidence type="ECO:0000256" key="1">
    <source>
        <dbReference type="SAM" id="MobiDB-lite"/>
    </source>
</evidence>
<evidence type="ECO:0000313" key="3">
    <source>
        <dbReference type="Proteomes" id="UP000829354"/>
    </source>
</evidence>